<comment type="caution">
    <text evidence="6">The sequence shown here is derived from an EMBL/GenBank/DDBJ whole genome shotgun (WGS) entry which is preliminary data.</text>
</comment>
<dbReference type="FunFam" id="3.30.540.10:FF:000003">
    <property type="entry name" value="Inositol-1-monophosphatase"/>
    <property type="match status" value="1"/>
</dbReference>
<comment type="cofactor">
    <cofactor evidence="1 5">
        <name>Mg(2+)</name>
        <dbReference type="ChEBI" id="CHEBI:18420"/>
    </cofactor>
</comment>
<accession>A0AAW9JXD4</accession>
<dbReference type="GO" id="GO:0007165">
    <property type="term" value="P:signal transduction"/>
    <property type="evidence" value="ECO:0007669"/>
    <property type="project" value="TreeGrafter"/>
</dbReference>
<dbReference type="Proteomes" id="UP001290462">
    <property type="component" value="Unassembled WGS sequence"/>
</dbReference>
<organism evidence="6 7">
    <name type="scientific">Carnobacterium maltaromaticum</name>
    <name type="common">Carnobacterium piscicola</name>
    <dbReference type="NCBI Taxonomy" id="2751"/>
    <lineage>
        <taxon>Bacteria</taxon>
        <taxon>Bacillati</taxon>
        <taxon>Bacillota</taxon>
        <taxon>Bacilli</taxon>
        <taxon>Lactobacillales</taxon>
        <taxon>Carnobacteriaceae</taxon>
        <taxon>Carnobacterium</taxon>
    </lineage>
</organism>
<dbReference type="Pfam" id="PF00459">
    <property type="entry name" value="Inositol_P"/>
    <property type="match status" value="1"/>
</dbReference>
<feature type="binding site" evidence="5">
    <location>
        <position position="89"/>
    </location>
    <ligand>
        <name>Mg(2+)</name>
        <dbReference type="ChEBI" id="CHEBI:18420"/>
        <label>1</label>
        <note>catalytic</note>
    </ligand>
</feature>
<feature type="binding site" evidence="5">
    <location>
        <position position="68"/>
    </location>
    <ligand>
        <name>Mg(2+)</name>
        <dbReference type="ChEBI" id="CHEBI:18420"/>
        <label>1</label>
        <note>catalytic</note>
    </ligand>
</feature>
<dbReference type="Gene3D" id="3.40.190.80">
    <property type="match status" value="1"/>
</dbReference>
<evidence type="ECO:0000256" key="2">
    <source>
        <dbReference type="ARBA" id="ARBA00022723"/>
    </source>
</evidence>
<gene>
    <name evidence="6" type="ORF">RAK27_16770</name>
</gene>
<keyword evidence="4 5" id="KW-0460">Magnesium</keyword>
<keyword evidence="3" id="KW-0378">Hydrolase</keyword>
<dbReference type="AlphaFoldDB" id="A0AAW9JXD4"/>
<name>A0AAW9JXD4_CARML</name>
<evidence type="ECO:0000256" key="3">
    <source>
        <dbReference type="ARBA" id="ARBA00022801"/>
    </source>
</evidence>
<dbReference type="GO" id="GO:0006020">
    <property type="term" value="P:inositol metabolic process"/>
    <property type="evidence" value="ECO:0007669"/>
    <property type="project" value="TreeGrafter"/>
</dbReference>
<dbReference type="GO" id="GO:0046872">
    <property type="term" value="F:metal ion binding"/>
    <property type="evidence" value="ECO:0007669"/>
    <property type="project" value="UniProtKB-KW"/>
</dbReference>
<dbReference type="EMBL" id="JAVBVO010000005">
    <property type="protein sequence ID" value="MDZ5760293.1"/>
    <property type="molecule type" value="Genomic_DNA"/>
</dbReference>
<evidence type="ECO:0000256" key="4">
    <source>
        <dbReference type="ARBA" id="ARBA00022842"/>
    </source>
</evidence>
<feature type="binding site" evidence="5">
    <location>
        <position position="209"/>
    </location>
    <ligand>
        <name>Mg(2+)</name>
        <dbReference type="ChEBI" id="CHEBI:18420"/>
        <label>1</label>
        <note>catalytic</note>
    </ligand>
</feature>
<feature type="binding site" evidence="5">
    <location>
        <position position="88"/>
    </location>
    <ligand>
        <name>Mg(2+)</name>
        <dbReference type="ChEBI" id="CHEBI:18420"/>
        <label>1</label>
        <note>catalytic</note>
    </ligand>
</feature>
<dbReference type="Gene3D" id="3.30.540.10">
    <property type="entry name" value="Fructose-1,6-Bisphosphatase, subunit A, domain 1"/>
    <property type="match status" value="1"/>
</dbReference>
<dbReference type="PANTHER" id="PTHR20854">
    <property type="entry name" value="INOSITOL MONOPHOSPHATASE"/>
    <property type="match status" value="1"/>
</dbReference>
<reference evidence="6" key="1">
    <citation type="submission" date="2023-08" db="EMBL/GenBank/DDBJ databases">
        <title>Genomic characterization of piscicolin 126 produced by Carnobacterium maltaromaticum CM22 strain isolated from salmon (Salmo salar).</title>
        <authorList>
            <person name="Gonzalez-Gragera E."/>
            <person name="Garcia-Lopez J.D."/>
            <person name="Teso-Perez C."/>
            <person name="Gimenez-Hernandez I."/>
            <person name="Peralta-Sanchez J.M."/>
            <person name="Valdivia E."/>
            <person name="Montalban-Lopez M."/>
            <person name="Martin-Platero A.M."/>
            <person name="Banos A."/>
            <person name="Martinez-Bueno M."/>
        </authorList>
    </citation>
    <scope>NUCLEOTIDE SEQUENCE</scope>
    <source>
        <strain evidence="6">CM22</strain>
    </source>
</reference>
<dbReference type="GO" id="GO:0008934">
    <property type="term" value="F:inositol monophosphate 1-phosphatase activity"/>
    <property type="evidence" value="ECO:0007669"/>
    <property type="project" value="TreeGrafter"/>
</dbReference>
<evidence type="ECO:0000313" key="7">
    <source>
        <dbReference type="Proteomes" id="UP001290462"/>
    </source>
</evidence>
<evidence type="ECO:0000256" key="5">
    <source>
        <dbReference type="PIRSR" id="PIRSR600760-2"/>
    </source>
</evidence>
<dbReference type="PRINTS" id="PR00377">
    <property type="entry name" value="IMPHPHTASES"/>
</dbReference>
<sequence>MTRDQMDKLIRSWMEEAAAMIKESFKTTLTIEIKSDRNDLVTNMDKKIEQFLIEKIRSNFPDDRILGEEGYGDKIEDLVGRVWIIDPIDGTLNFVKQQENFAIMIGVYQDGEGRMGYIYDVMAGEFYWAIAGEGAYLNGNPLPNVADIELREGLVALSSGVFSSDKYKAKEIVRGSSGLRMIGSAGIETVHVAAGRLVAYITHRLQPWDMAAGKVIAEELGLVYTQINGEPVDLLQQNATIIATPTAHKEILTNYLVDI</sequence>
<proteinExistence type="predicted"/>
<dbReference type="CDD" id="cd01637">
    <property type="entry name" value="IMPase_like"/>
    <property type="match status" value="1"/>
</dbReference>
<dbReference type="InterPro" id="IPR020583">
    <property type="entry name" value="Inositol_monoP_metal-BS"/>
</dbReference>
<keyword evidence="2 5" id="KW-0479">Metal-binding</keyword>
<evidence type="ECO:0000313" key="6">
    <source>
        <dbReference type="EMBL" id="MDZ5760293.1"/>
    </source>
</evidence>
<protein>
    <submittedName>
        <fullName evidence="6">Inositol monophosphatase family protein</fullName>
    </submittedName>
</protein>
<dbReference type="PANTHER" id="PTHR20854:SF4">
    <property type="entry name" value="INOSITOL-1-MONOPHOSPHATASE-RELATED"/>
    <property type="match status" value="1"/>
</dbReference>
<dbReference type="SUPFAM" id="SSF56655">
    <property type="entry name" value="Carbohydrate phosphatase"/>
    <property type="match status" value="1"/>
</dbReference>
<dbReference type="RefSeq" id="WP_322809642.1">
    <property type="nucleotide sequence ID" value="NZ_JAVBVO010000005.1"/>
</dbReference>
<evidence type="ECO:0000256" key="1">
    <source>
        <dbReference type="ARBA" id="ARBA00001946"/>
    </source>
</evidence>
<dbReference type="PROSITE" id="PS00629">
    <property type="entry name" value="IMP_1"/>
    <property type="match status" value="1"/>
</dbReference>
<feature type="binding site" evidence="5">
    <location>
        <position position="86"/>
    </location>
    <ligand>
        <name>Mg(2+)</name>
        <dbReference type="ChEBI" id="CHEBI:18420"/>
        <label>1</label>
        <note>catalytic</note>
    </ligand>
</feature>
<dbReference type="InterPro" id="IPR000760">
    <property type="entry name" value="Inositol_monophosphatase-like"/>
</dbReference>